<feature type="transmembrane region" description="Helical" evidence="1">
    <location>
        <begin position="319"/>
        <end position="343"/>
    </location>
</feature>
<sequence length="415" mass="47283">MTKIRRSTAIHYILLVTMLMHLFNFTVLGPISLSIVALLLGTLFAPLLLNVRAQIPPRNQALLAVIVVAILMVFIDALILFDLSSATSVFIQLKVVSSWIYITFYVFVGYRCYEYIFSKRLLRGLATTSLLVSTLVLILIIVGPAGSSSAVRLTLQEALPGGINGFLLSTFFLQVAAFSAYRDTRYIGRKLIYSLAMALPLLNGLLLGSRQYSFSIVLFFMLWALATGKLSNRLRKLIIGGLALGFVFLILMLVPFMRTVFMERFNVVLGRIDRQYDPRIVLFEKVEPLLKDYTYFGRGLNWTRNYLQHSMDSGYLEFFIDYGLIVSVVFITALLFTHIKLFLRASSVLRKYRGATHLMFLFYTGIYFFWYAFFNEVLRDYVVWVFLGALIAIQPRSRLSSLSSTPTVFRVSPFN</sequence>
<keyword evidence="1" id="KW-1133">Transmembrane helix</keyword>
<feature type="transmembrane region" description="Helical" evidence="1">
    <location>
        <begin position="378"/>
        <end position="394"/>
    </location>
</feature>
<dbReference type="RefSeq" id="WP_279249118.1">
    <property type="nucleotide sequence ID" value="NZ_SHNO01000001.1"/>
</dbReference>
<keyword evidence="1" id="KW-0812">Transmembrane</keyword>
<reference evidence="2" key="1">
    <citation type="submission" date="2019-02" db="EMBL/GenBank/DDBJ databases">
        <authorList>
            <person name="Li S.-H."/>
        </authorList>
    </citation>
    <scope>NUCLEOTIDE SEQUENCE</scope>
    <source>
        <strain evidence="2">IMCC11814</strain>
    </source>
</reference>
<keyword evidence="1" id="KW-0472">Membrane</keyword>
<protein>
    <submittedName>
        <fullName evidence="2">Uncharacterized protein</fullName>
    </submittedName>
</protein>
<feature type="transmembrane region" description="Helical" evidence="1">
    <location>
        <begin position="93"/>
        <end position="113"/>
    </location>
</feature>
<feature type="transmembrane region" description="Helical" evidence="1">
    <location>
        <begin position="212"/>
        <end position="230"/>
    </location>
</feature>
<feature type="transmembrane region" description="Helical" evidence="1">
    <location>
        <begin position="158"/>
        <end position="178"/>
    </location>
</feature>
<feature type="transmembrane region" description="Helical" evidence="1">
    <location>
        <begin position="9"/>
        <end position="25"/>
    </location>
</feature>
<organism evidence="2 3">
    <name type="scientific">Candidatus Marimicrobium litorale</name>
    <dbReference type="NCBI Taxonomy" id="2518991"/>
    <lineage>
        <taxon>Bacteria</taxon>
        <taxon>Pseudomonadati</taxon>
        <taxon>Pseudomonadota</taxon>
        <taxon>Gammaproteobacteria</taxon>
        <taxon>Cellvibrionales</taxon>
        <taxon>Halieaceae</taxon>
        <taxon>Marimicrobium</taxon>
    </lineage>
</organism>
<evidence type="ECO:0000313" key="2">
    <source>
        <dbReference type="EMBL" id="MCX2977397.1"/>
    </source>
</evidence>
<keyword evidence="3" id="KW-1185">Reference proteome</keyword>
<feature type="transmembrane region" description="Helical" evidence="1">
    <location>
        <begin position="31"/>
        <end position="49"/>
    </location>
</feature>
<accession>A0ABT3T541</accession>
<feature type="transmembrane region" description="Helical" evidence="1">
    <location>
        <begin position="61"/>
        <end position="81"/>
    </location>
</feature>
<evidence type="ECO:0000313" key="3">
    <source>
        <dbReference type="Proteomes" id="UP001143304"/>
    </source>
</evidence>
<feature type="transmembrane region" description="Helical" evidence="1">
    <location>
        <begin position="125"/>
        <end position="146"/>
    </location>
</feature>
<feature type="transmembrane region" description="Helical" evidence="1">
    <location>
        <begin position="355"/>
        <end position="372"/>
    </location>
</feature>
<dbReference type="Proteomes" id="UP001143304">
    <property type="component" value="Unassembled WGS sequence"/>
</dbReference>
<evidence type="ECO:0000256" key="1">
    <source>
        <dbReference type="SAM" id="Phobius"/>
    </source>
</evidence>
<dbReference type="EMBL" id="SHNO01000001">
    <property type="protein sequence ID" value="MCX2977397.1"/>
    <property type="molecule type" value="Genomic_DNA"/>
</dbReference>
<proteinExistence type="predicted"/>
<gene>
    <name evidence="2" type="ORF">EYC82_08525</name>
</gene>
<feature type="transmembrane region" description="Helical" evidence="1">
    <location>
        <begin position="237"/>
        <end position="257"/>
    </location>
</feature>
<comment type="caution">
    <text evidence="2">The sequence shown here is derived from an EMBL/GenBank/DDBJ whole genome shotgun (WGS) entry which is preliminary data.</text>
</comment>
<name>A0ABT3T541_9GAMM</name>